<sequence>MSCVCCFFDNENQKKIKESCFGEKFFEEKLQLYKSIYISEFKKMDVLSKCACDFAMQNLKNNIYVKFCDDMLNDYKGKIELIEEFFDVLIEIYNLCENNHREEAFIKLQKFFQKYCTNYSSINAIQMCDILFRGREVGTYDLANIHEYYHIPFNIKEKIGNQRFSVKGKPMLYLAKSIPIASQELKLDFEKINFALYFPKYSWVYERAMYDFSNTIDVTINRSFPSLMNDGSKIEYDNSTFTFSKKNSNKILGDNLLFQILTFPVENKEDVCKEYLLPQLCTEYFDRKGYLGIVYHSTKSTDIFQETVKYSQRDCNYCLFVPEETINNYNEDLLSCFHTVCIGECERGKKFPDVVQVLKDLKANLKEQNKVYNMSDYIHLMHQIESHIEYMEQTKVGQKDYYDSEQGYVEIDLIYKLLSNVRKIVNNPADHGIVRNNTLSKITN</sequence>
<protein>
    <recommendedName>
        <fullName evidence="3">RES domain-containing protein</fullName>
    </recommendedName>
</protein>
<dbReference type="Proteomes" id="UP000199662">
    <property type="component" value="Unassembled WGS sequence"/>
</dbReference>
<dbReference type="EMBL" id="FNZK01000002">
    <property type="protein sequence ID" value="SEI93996.1"/>
    <property type="molecule type" value="Genomic_DNA"/>
</dbReference>
<reference evidence="1 2" key="1">
    <citation type="submission" date="2016-10" db="EMBL/GenBank/DDBJ databases">
        <authorList>
            <person name="de Groot N.N."/>
        </authorList>
    </citation>
    <scope>NUCLEOTIDE SEQUENCE [LARGE SCALE GENOMIC DNA]</scope>
    <source>
        <strain evidence="1 2">DSM 2179</strain>
    </source>
</reference>
<keyword evidence="2" id="KW-1185">Reference proteome</keyword>
<proteinExistence type="predicted"/>
<accession>A0A1H6UQM8</accession>
<dbReference type="STRING" id="84035.SAMN05660742_1024"/>
<evidence type="ECO:0000313" key="1">
    <source>
        <dbReference type="EMBL" id="SEI93996.1"/>
    </source>
</evidence>
<dbReference type="RefSeq" id="WP_091828708.1">
    <property type="nucleotide sequence ID" value="NZ_FNZK01000002.1"/>
</dbReference>
<organism evidence="1 2">
    <name type="scientific">Propionispira arboris</name>
    <dbReference type="NCBI Taxonomy" id="84035"/>
    <lineage>
        <taxon>Bacteria</taxon>
        <taxon>Bacillati</taxon>
        <taxon>Bacillota</taxon>
        <taxon>Negativicutes</taxon>
        <taxon>Selenomonadales</taxon>
        <taxon>Selenomonadaceae</taxon>
        <taxon>Propionispira</taxon>
    </lineage>
</organism>
<gene>
    <name evidence="1" type="ORF">SAMN05660742_1024</name>
</gene>
<evidence type="ECO:0008006" key="3">
    <source>
        <dbReference type="Google" id="ProtNLM"/>
    </source>
</evidence>
<name>A0A1H6UQM8_9FIRM</name>
<evidence type="ECO:0000313" key="2">
    <source>
        <dbReference type="Proteomes" id="UP000199662"/>
    </source>
</evidence>
<dbReference type="AlphaFoldDB" id="A0A1H6UQM8"/>